<keyword evidence="3" id="KW-0695">RNA-directed DNA polymerase</keyword>
<dbReference type="PROSITE" id="PS50994">
    <property type="entry name" value="INTEGRASE"/>
    <property type="match status" value="1"/>
</dbReference>
<evidence type="ECO:0000313" key="4">
    <source>
        <dbReference type="Proteomes" id="UP000054845"/>
    </source>
</evidence>
<keyword evidence="4" id="KW-1185">Reference proteome</keyword>
<sequence length="282" mass="32104">MDFLSLPAVGKLKKVLVIADYGSRYIWAFAFGQERSKEVLNALTHMRDNWTLPTSITTNNGSHFDNADVYDFLDKHNIQHRLTPAYAPWVNGLVKRSNRLIVSTLRKLLTASNLDNWPSHLGEATRSINHRVIPGIEYSPAQILFGLTTKTSPLDHAPDEESTVEAAELHLALLDATRWDAVRTLASQQLRRKALHDSKVRELTLEVGDLVLRHELWLKLQWSNKLHPRWSGPYRVMQAYKNLAVLKTLDEGRQIGSQVHKKRLKCFFPAEVEPPALRHASA</sequence>
<organism evidence="3 4">
    <name type="scientific">Ceraceosorus bombacis</name>
    <dbReference type="NCBI Taxonomy" id="401625"/>
    <lineage>
        <taxon>Eukaryota</taxon>
        <taxon>Fungi</taxon>
        <taxon>Dikarya</taxon>
        <taxon>Basidiomycota</taxon>
        <taxon>Ustilaginomycotina</taxon>
        <taxon>Exobasidiomycetes</taxon>
        <taxon>Ceraceosorales</taxon>
        <taxon>Ceraceosoraceae</taxon>
        <taxon>Ceraceosorus</taxon>
    </lineage>
</organism>
<dbReference type="InterPro" id="IPR012337">
    <property type="entry name" value="RNaseH-like_sf"/>
</dbReference>
<dbReference type="Proteomes" id="UP000054845">
    <property type="component" value="Unassembled WGS sequence"/>
</dbReference>
<dbReference type="Gene3D" id="3.30.420.10">
    <property type="entry name" value="Ribonuclease H-like superfamily/Ribonuclease H"/>
    <property type="match status" value="1"/>
</dbReference>
<keyword evidence="3" id="KW-0808">Transferase</keyword>
<dbReference type="OrthoDB" id="3237746at2759"/>
<dbReference type="InterPro" id="IPR050951">
    <property type="entry name" value="Retrovirus_Pol_polyprotein"/>
</dbReference>
<dbReference type="GO" id="GO:0005634">
    <property type="term" value="C:nucleus"/>
    <property type="evidence" value="ECO:0007669"/>
    <property type="project" value="UniProtKB-ARBA"/>
</dbReference>
<protein>
    <submittedName>
        <fullName evidence="3">FOG: Transposon-encoded proteins with TYA, reverse transcriptase, integrase domains in various combinations</fullName>
    </submittedName>
</protein>
<dbReference type="InterPro" id="IPR001584">
    <property type="entry name" value="Integrase_cat-core"/>
</dbReference>
<evidence type="ECO:0000256" key="1">
    <source>
        <dbReference type="ARBA" id="ARBA00022884"/>
    </source>
</evidence>
<dbReference type="GO" id="GO:0015074">
    <property type="term" value="P:DNA integration"/>
    <property type="evidence" value="ECO:0007669"/>
    <property type="project" value="InterPro"/>
</dbReference>
<feature type="domain" description="Integrase catalytic" evidence="2">
    <location>
        <begin position="1"/>
        <end position="148"/>
    </location>
</feature>
<dbReference type="GO" id="GO:0003723">
    <property type="term" value="F:RNA binding"/>
    <property type="evidence" value="ECO:0007669"/>
    <property type="project" value="UniProtKB-KW"/>
</dbReference>
<dbReference type="AlphaFoldDB" id="A0A0P1BQF8"/>
<keyword evidence="1" id="KW-0694">RNA-binding</keyword>
<evidence type="ECO:0000313" key="3">
    <source>
        <dbReference type="EMBL" id="CEH18009.1"/>
    </source>
</evidence>
<dbReference type="SUPFAM" id="SSF53098">
    <property type="entry name" value="Ribonuclease H-like"/>
    <property type="match status" value="1"/>
</dbReference>
<proteinExistence type="predicted"/>
<name>A0A0P1BQF8_9BASI</name>
<accession>A0A0P1BQF8</accession>
<dbReference type="PANTHER" id="PTHR37984:SF5">
    <property type="entry name" value="PROTEIN NYNRIN-LIKE"/>
    <property type="match status" value="1"/>
</dbReference>
<dbReference type="EMBL" id="CCYA01000269">
    <property type="protein sequence ID" value="CEH18009.1"/>
    <property type="molecule type" value="Genomic_DNA"/>
</dbReference>
<keyword evidence="3" id="KW-0548">Nucleotidyltransferase</keyword>
<dbReference type="Pfam" id="PF00665">
    <property type="entry name" value="rve"/>
    <property type="match status" value="1"/>
</dbReference>
<reference evidence="4" key="1">
    <citation type="submission" date="2014-09" db="EMBL/GenBank/DDBJ databases">
        <authorList>
            <person name="Sharma Rahul"/>
            <person name="Thines Marco"/>
        </authorList>
    </citation>
    <scope>NUCLEOTIDE SEQUENCE [LARGE SCALE GENOMIC DNA]</scope>
</reference>
<dbReference type="GO" id="GO:0003964">
    <property type="term" value="F:RNA-directed DNA polymerase activity"/>
    <property type="evidence" value="ECO:0007669"/>
    <property type="project" value="UniProtKB-KW"/>
</dbReference>
<dbReference type="PANTHER" id="PTHR37984">
    <property type="entry name" value="PROTEIN CBG26694"/>
    <property type="match status" value="1"/>
</dbReference>
<evidence type="ECO:0000259" key="2">
    <source>
        <dbReference type="PROSITE" id="PS50994"/>
    </source>
</evidence>
<dbReference type="InterPro" id="IPR036397">
    <property type="entry name" value="RNaseH_sf"/>
</dbReference>
<dbReference type="STRING" id="401625.A0A0P1BQF8"/>